<dbReference type="KEGG" id="kro:BVG79_01515"/>
<dbReference type="RefSeq" id="WP_085786342.1">
    <property type="nucleotide sequence ID" value="NZ_CP019937.1"/>
</dbReference>
<protein>
    <submittedName>
        <fullName evidence="3">Sterol 3beta-glucosyltransferase</fullName>
        <ecNumber evidence="3">2.4.1.173</ecNumber>
    </submittedName>
</protein>
<evidence type="ECO:0000313" key="4">
    <source>
        <dbReference type="Proteomes" id="UP000242447"/>
    </source>
</evidence>
<dbReference type="EMBL" id="CP019937">
    <property type="protein sequence ID" value="ARO14861.1"/>
    <property type="molecule type" value="Genomic_DNA"/>
</dbReference>
<dbReference type="Gene3D" id="3.40.50.2000">
    <property type="entry name" value="Glycogen Phosphorylase B"/>
    <property type="match status" value="2"/>
</dbReference>
<keyword evidence="3" id="KW-0328">Glycosyltransferase</keyword>
<keyword evidence="4" id="KW-1185">Reference proteome</keyword>
<dbReference type="InterPro" id="IPR050426">
    <property type="entry name" value="Glycosyltransferase_28"/>
</dbReference>
<organism evidence="3 4">
    <name type="scientific">Ketogulonicigenium robustum</name>
    <dbReference type="NCBI Taxonomy" id="92947"/>
    <lineage>
        <taxon>Bacteria</taxon>
        <taxon>Pseudomonadati</taxon>
        <taxon>Pseudomonadota</taxon>
        <taxon>Alphaproteobacteria</taxon>
        <taxon>Rhodobacterales</taxon>
        <taxon>Roseobacteraceae</taxon>
        <taxon>Ketogulonicigenium</taxon>
    </lineage>
</organism>
<dbReference type="SUPFAM" id="SSF53756">
    <property type="entry name" value="UDP-Glycosyltransferase/glycogen phosphorylase"/>
    <property type="match status" value="1"/>
</dbReference>
<dbReference type="Proteomes" id="UP000242447">
    <property type="component" value="Chromosome"/>
</dbReference>
<dbReference type="STRING" id="92947.BVG79_01515"/>
<name>A0A1W6P0D3_9RHOB</name>
<dbReference type="InterPro" id="IPR004276">
    <property type="entry name" value="GlycoTrans_28_N"/>
</dbReference>
<dbReference type="EC" id="2.4.1.173" evidence="3"/>
<gene>
    <name evidence="3" type="ORF">BVG79_01515</name>
</gene>
<dbReference type="FunFam" id="3.40.50.2000:FF:000009">
    <property type="entry name" value="Sterol 3-beta-glucosyltransferase UGT80A2"/>
    <property type="match status" value="1"/>
</dbReference>
<dbReference type="OrthoDB" id="9805366at2"/>
<dbReference type="InterPro" id="IPR002213">
    <property type="entry name" value="UDP_glucos_trans"/>
</dbReference>
<proteinExistence type="predicted"/>
<feature type="domain" description="Erythromycin biosynthesis protein CIII-like C-terminal" evidence="2">
    <location>
        <begin position="300"/>
        <end position="403"/>
    </location>
</feature>
<evidence type="ECO:0000259" key="2">
    <source>
        <dbReference type="Pfam" id="PF06722"/>
    </source>
</evidence>
<dbReference type="InterPro" id="IPR010610">
    <property type="entry name" value="EryCIII-like_C"/>
</dbReference>
<dbReference type="GO" id="GO:0005975">
    <property type="term" value="P:carbohydrate metabolic process"/>
    <property type="evidence" value="ECO:0007669"/>
    <property type="project" value="InterPro"/>
</dbReference>
<feature type="domain" description="Glycosyltransferase family 28 N-terminal" evidence="1">
    <location>
        <begin position="4"/>
        <end position="81"/>
    </location>
</feature>
<keyword evidence="3" id="KW-0808">Transferase</keyword>
<dbReference type="CDD" id="cd03784">
    <property type="entry name" value="GT1_Gtf-like"/>
    <property type="match status" value="1"/>
</dbReference>
<evidence type="ECO:0000259" key="1">
    <source>
        <dbReference type="Pfam" id="PF03033"/>
    </source>
</evidence>
<reference evidence="3 4" key="1">
    <citation type="submission" date="2017-02" db="EMBL/GenBank/DDBJ databases">
        <title>Ketogulonicigenium robustum SPU B003 Genome sequencing and assembly.</title>
        <authorList>
            <person name="Li Y."/>
            <person name="Liu L."/>
            <person name="Wang C."/>
            <person name="Zhang M."/>
            <person name="Zhang T."/>
            <person name="Zhang Y."/>
        </authorList>
    </citation>
    <scope>NUCLEOTIDE SEQUENCE [LARGE SCALE GENOMIC DNA]</scope>
    <source>
        <strain evidence="3 4">SPU_B003</strain>
    </source>
</reference>
<dbReference type="GO" id="GO:0016906">
    <property type="term" value="F:sterol 3-beta-glucosyltransferase activity"/>
    <property type="evidence" value="ECO:0007669"/>
    <property type="project" value="UniProtKB-EC"/>
</dbReference>
<accession>A0A1W6P0D3</accession>
<dbReference type="PANTHER" id="PTHR48050">
    <property type="entry name" value="STEROL 3-BETA-GLUCOSYLTRANSFERASE"/>
    <property type="match status" value="1"/>
</dbReference>
<dbReference type="GO" id="GO:0033072">
    <property type="term" value="P:vancomycin biosynthetic process"/>
    <property type="evidence" value="ECO:0007669"/>
    <property type="project" value="UniProtKB-ARBA"/>
</dbReference>
<dbReference type="Pfam" id="PF03033">
    <property type="entry name" value="Glyco_transf_28"/>
    <property type="match status" value="1"/>
</dbReference>
<dbReference type="Pfam" id="PF06722">
    <property type="entry name" value="EryCIII-like_C"/>
    <property type="match status" value="1"/>
</dbReference>
<evidence type="ECO:0000313" key="3">
    <source>
        <dbReference type="EMBL" id="ARO14861.1"/>
    </source>
</evidence>
<dbReference type="AlphaFoldDB" id="A0A1W6P0D3"/>
<sequence length="416" mass="43837">MTTLIMTVGTEGDVRPHIALGRAMMRRGLPVRLAADTGFEGQIRAAGLDYAPVTADFAGMLRRNPAALGRGKSAAAAKVVIRETREMARHWPREALAAADGVRLFIGSGNISLVAASLAEMRGLPFVQTQLQPLETSRALPPVWLPPTRLRGGMNVALHRLLRQTSWLLTRSIANEMRDALGLPRYGLKGPWHDPKATGGKVLLGVSPHVVPRQPEWGDRFALPGYFVLPPADDFTPPPALAAFLAAGPLPIYLGFGSMNTGEAGRLAATIKAAARLAGVRAVVGSGWAGLGSYLQDDPQIHVVGNIPHEWLFARVAAAVHHCGAGTAAAAVRAGVPTIPVPFVGDQFFWAWQLCQIGVATPALRVADLSPDALAQAMGAALSPPLQQAAAALGQKVRAEDGADAAVTQLQAWGFV</sequence>
<dbReference type="PANTHER" id="PTHR48050:SF13">
    <property type="entry name" value="STEROL 3-BETA-GLUCOSYLTRANSFERASE UGT80A2"/>
    <property type="match status" value="1"/>
</dbReference>